<keyword evidence="3" id="KW-1185">Reference proteome</keyword>
<dbReference type="Proteomes" id="UP000054926">
    <property type="component" value="Unassembled WGS sequence"/>
</dbReference>
<evidence type="ECO:0000313" key="3">
    <source>
        <dbReference type="Proteomes" id="UP000054926"/>
    </source>
</evidence>
<dbReference type="AlphaFoldDB" id="A0A0W0ZD56"/>
<dbReference type="RefSeq" id="WP_058511786.1">
    <property type="nucleotide sequence ID" value="NZ_LNYY01000021.1"/>
</dbReference>
<sequence>MFNSETLFILGAGASAPYGYPLGKTLIQNIIDDMEDSIFIPKYSSKKSPPFWNKSDITHNTLYDFNECNDVFNQAMPYVDGVEQHHIRQQNEDGVFYIYFNQDDNLHRFHKAFFLTKIKNINIFNKLKRALEVFDPISIDAFLRDNPSYAKAGKIMILYSLLKREDRDKFNLNQSPDNWYSLLLNDLVSECADNPEKLSSNKVKFITFNYDVGLDFYLQTRIREIEIFLKTSEQSVSTADKFLEELEIKHVYGQLYLPADPSRYGLYFDSKDGNTAKRRANSDYSDPAAPSLNLIQNFKRFIYSFAQFNNIKTMYDERNNPVERDEMISSYRSSIQWANEIIFIGFGFDRDNLNLLGIPDNLWDFNQIFPGKTIRYLNYKGDMKSLAQEFEKLQSECKDLLDVNTHKYGNKRVNVIQSNANSICSAYQNDFKKFLFR</sequence>
<evidence type="ECO:0000313" key="2">
    <source>
        <dbReference type="EMBL" id="KTD66726.1"/>
    </source>
</evidence>
<name>A0A0W0ZD56_9GAMM</name>
<keyword evidence="1" id="KW-0175">Coiled coil</keyword>
<protein>
    <recommendedName>
        <fullName evidence="4">SIR2-like domain-containing protein</fullName>
    </recommendedName>
</protein>
<dbReference type="STRING" id="947033.Lste_2932"/>
<feature type="coiled-coil region" evidence="1">
    <location>
        <begin position="376"/>
        <end position="403"/>
    </location>
</feature>
<gene>
    <name evidence="2" type="ORF">Lste_2932</name>
</gene>
<evidence type="ECO:0000256" key="1">
    <source>
        <dbReference type="SAM" id="Coils"/>
    </source>
</evidence>
<organism evidence="2 3">
    <name type="scientific">Legionella steelei</name>
    <dbReference type="NCBI Taxonomy" id="947033"/>
    <lineage>
        <taxon>Bacteria</taxon>
        <taxon>Pseudomonadati</taxon>
        <taxon>Pseudomonadota</taxon>
        <taxon>Gammaproteobacteria</taxon>
        <taxon>Legionellales</taxon>
        <taxon>Legionellaceae</taxon>
        <taxon>Legionella</taxon>
    </lineage>
</organism>
<dbReference type="PATRIC" id="fig|947033.5.peg.3106"/>
<evidence type="ECO:0008006" key="4">
    <source>
        <dbReference type="Google" id="ProtNLM"/>
    </source>
</evidence>
<accession>A0A0W0ZD56</accession>
<comment type="caution">
    <text evidence="2">The sequence shown here is derived from an EMBL/GenBank/DDBJ whole genome shotgun (WGS) entry which is preliminary data.</text>
</comment>
<dbReference type="EMBL" id="LNYY01000021">
    <property type="protein sequence ID" value="KTD66726.1"/>
    <property type="molecule type" value="Genomic_DNA"/>
</dbReference>
<reference evidence="2 3" key="1">
    <citation type="submission" date="2015-11" db="EMBL/GenBank/DDBJ databases">
        <title>Genomic analysis of 38 Legionella species identifies large and diverse effector repertoires.</title>
        <authorList>
            <person name="Burstein D."/>
            <person name="Amaro F."/>
            <person name="Zusman T."/>
            <person name="Lifshitz Z."/>
            <person name="Cohen O."/>
            <person name="Gilbert J.A."/>
            <person name="Pupko T."/>
            <person name="Shuman H.A."/>
            <person name="Segal G."/>
        </authorList>
    </citation>
    <scope>NUCLEOTIDE SEQUENCE [LARGE SCALE GENOMIC DNA]</scope>
    <source>
        <strain evidence="2 3">IMVS3376</strain>
    </source>
</reference>
<dbReference type="OrthoDB" id="7060209at2"/>
<proteinExistence type="predicted"/>